<organism evidence="2 3">
    <name type="scientific">Deinococcus taklimakanensis</name>
    <dbReference type="NCBI Taxonomy" id="536443"/>
    <lineage>
        <taxon>Bacteria</taxon>
        <taxon>Thermotogati</taxon>
        <taxon>Deinococcota</taxon>
        <taxon>Deinococci</taxon>
        <taxon>Deinococcales</taxon>
        <taxon>Deinococcaceae</taxon>
        <taxon>Deinococcus</taxon>
    </lineage>
</organism>
<evidence type="ECO:0000313" key="2">
    <source>
        <dbReference type="EMBL" id="MFD2608128.1"/>
    </source>
</evidence>
<name>A0ABW5P1C0_9DEIO</name>
<feature type="signal peptide" evidence="1">
    <location>
        <begin position="1"/>
        <end position="21"/>
    </location>
</feature>
<sequence length="259" mass="28128">MRKTLLGIAALTALGTALALAAPARFEAKSFMTVDGRVQPAFAWCDAPDRIIAVTQPANADSNQSQLVKLRQVLKRPAPNTDAFDYVAEYLLGPSEGAAGSMYTALLLPGRTQNFGAASQYFIRRSNVENVQDPAYRMSRVNEVRTPEGSFRCRYVPQAVLMGVTSKRTVIIWDNGKTITYATRNFDGTPGIYVTGGQKGHSLEGGTAYEFSTKDGFLYRVVVDSYGPGTGFTVNVLRNGTVKGRESFLAYTVSTPVKN</sequence>
<protein>
    <submittedName>
        <fullName evidence="2">Uncharacterized protein</fullName>
    </submittedName>
</protein>
<dbReference type="RefSeq" id="WP_386842397.1">
    <property type="nucleotide sequence ID" value="NZ_JBHUMK010000008.1"/>
</dbReference>
<keyword evidence="1" id="KW-0732">Signal</keyword>
<feature type="chain" id="PRO_5047227387" evidence="1">
    <location>
        <begin position="22"/>
        <end position="259"/>
    </location>
</feature>
<dbReference type="Proteomes" id="UP001597475">
    <property type="component" value="Unassembled WGS sequence"/>
</dbReference>
<dbReference type="EMBL" id="JBHUMK010000008">
    <property type="protein sequence ID" value="MFD2608128.1"/>
    <property type="molecule type" value="Genomic_DNA"/>
</dbReference>
<evidence type="ECO:0000256" key="1">
    <source>
        <dbReference type="SAM" id="SignalP"/>
    </source>
</evidence>
<comment type="caution">
    <text evidence="2">The sequence shown here is derived from an EMBL/GenBank/DDBJ whole genome shotgun (WGS) entry which is preliminary data.</text>
</comment>
<gene>
    <name evidence="2" type="ORF">ACFSR9_01560</name>
</gene>
<proteinExistence type="predicted"/>
<evidence type="ECO:0000313" key="3">
    <source>
        <dbReference type="Proteomes" id="UP001597475"/>
    </source>
</evidence>
<accession>A0ABW5P1C0</accession>
<reference evidence="3" key="1">
    <citation type="journal article" date="2019" name="Int. J. Syst. Evol. Microbiol.">
        <title>The Global Catalogue of Microorganisms (GCM) 10K type strain sequencing project: providing services to taxonomists for standard genome sequencing and annotation.</title>
        <authorList>
            <consortium name="The Broad Institute Genomics Platform"/>
            <consortium name="The Broad Institute Genome Sequencing Center for Infectious Disease"/>
            <person name="Wu L."/>
            <person name="Ma J."/>
        </authorList>
    </citation>
    <scope>NUCLEOTIDE SEQUENCE [LARGE SCALE GENOMIC DNA]</scope>
    <source>
        <strain evidence="3">KCTC 33842</strain>
    </source>
</reference>
<keyword evidence="3" id="KW-1185">Reference proteome</keyword>